<dbReference type="SUPFAM" id="SSF55221">
    <property type="entry name" value="Yeast killer toxins"/>
    <property type="match status" value="1"/>
</dbReference>
<dbReference type="Pfam" id="PF16082">
    <property type="entry name" value="Phage_holin_2_4"/>
    <property type="match status" value="1"/>
</dbReference>
<evidence type="ECO:0008006" key="4">
    <source>
        <dbReference type="Google" id="ProtNLM"/>
    </source>
</evidence>
<keyword evidence="1" id="KW-1133">Transmembrane helix</keyword>
<feature type="transmembrane region" description="Helical" evidence="1">
    <location>
        <begin position="35"/>
        <end position="54"/>
    </location>
</feature>
<reference evidence="2 3" key="1">
    <citation type="submission" date="2021-10" db="EMBL/GenBank/DDBJ databases">
        <title>Whole-genome sequencing analysis of Laribacter hongkongensis: virulence gene profiles, carbohydrate-active enzyme prediction, and antimicrobial resistance characterization.</title>
        <authorList>
            <person name="Yuan P."/>
            <person name="Zhan Y."/>
            <person name="Chen D."/>
        </authorList>
    </citation>
    <scope>NUCLEOTIDE SEQUENCE [LARGE SCALE GENOMIC DNA]</scope>
    <source>
        <strain evidence="2 3">W67</strain>
    </source>
</reference>
<dbReference type="EMBL" id="JAJAXM010000028">
    <property type="protein sequence ID" value="MCG9026849.1"/>
    <property type="molecule type" value="Genomic_DNA"/>
</dbReference>
<comment type="caution">
    <text evidence="2">The sequence shown here is derived from an EMBL/GenBank/DDBJ whole genome shotgun (WGS) entry which is preliminary data.</text>
</comment>
<sequence length="81" mass="8872">MKQEAYEATAAAVASKATYGGAGGSFAGFMLSNEFVALVGLLIALAGFLVNWHYRAAQDRRDRIEHEARLRREEDACAHDK</sequence>
<evidence type="ECO:0000256" key="1">
    <source>
        <dbReference type="SAM" id="Phobius"/>
    </source>
</evidence>
<dbReference type="AlphaFoldDB" id="A0ABD4SW53"/>
<keyword evidence="1" id="KW-0812">Transmembrane</keyword>
<gene>
    <name evidence="2" type="ORF">LH440_13230</name>
</gene>
<evidence type="ECO:0000313" key="3">
    <source>
        <dbReference type="Proteomes" id="UP001200247"/>
    </source>
</evidence>
<organism evidence="2 3">
    <name type="scientific">Laribacter hongkongensis</name>
    <dbReference type="NCBI Taxonomy" id="168471"/>
    <lineage>
        <taxon>Bacteria</taxon>
        <taxon>Pseudomonadati</taxon>
        <taxon>Pseudomonadota</taxon>
        <taxon>Betaproteobacteria</taxon>
        <taxon>Neisseriales</taxon>
        <taxon>Aquaspirillaceae</taxon>
        <taxon>Laribacter</taxon>
    </lineage>
</organism>
<dbReference type="InterPro" id="IPR032124">
    <property type="entry name" value="Phage_F116_holin"/>
</dbReference>
<proteinExistence type="predicted"/>
<keyword evidence="1" id="KW-0472">Membrane</keyword>
<dbReference type="InterPro" id="IPR011329">
    <property type="entry name" value="Killer_tox_Kp4/SMK"/>
</dbReference>
<name>A0ABD4SW53_9NEIS</name>
<evidence type="ECO:0000313" key="2">
    <source>
        <dbReference type="EMBL" id="MCG9026849.1"/>
    </source>
</evidence>
<dbReference type="RefSeq" id="WP_239894365.1">
    <property type="nucleotide sequence ID" value="NZ_JAJAXA010000023.1"/>
</dbReference>
<dbReference type="Proteomes" id="UP001200247">
    <property type="component" value="Unassembled WGS sequence"/>
</dbReference>
<protein>
    <recommendedName>
        <fullName evidence="4">Holin</fullName>
    </recommendedName>
</protein>
<accession>A0ABD4SW53</accession>